<gene>
    <name evidence="2" type="ORF">GCM10023224_43730</name>
</gene>
<dbReference type="Pfam" id="PF12680">
    <property type="entry name" value="SnoaL_2"/>
    <property type="match status" value="1"/>
</dbReference>
<name>A0ABP9GUY2_9ACTN</name>
<proteinExistence type="predicted"/>
<dbReference type="InterPro" id="IPR037401">
    <property type="entry name" value="SnoaL-like"/>
</dbReference>
<accession>A0ABP9GUY2</accession>
<feature type="domain" description="SnoaL-like" evidence="1">
    <location>
        <begin position="8"/>
        <end position="110"/>
    </location>
</feature>
<protein>
    <submittedName>
        <fullName evidence="2">Nuclear transport factor 2 family protein</fullName>
    </submittedName>
</protein>
<dbReference type="InterPro" id="IPR032710">
    <property type="entry name" value="NTF2-like_dom_sf"/>
</dbReference>
<dbReference type="Gene3D" id="3.10.450.50">
    <property type="match status" value="1"/>
</dbReference>
<dbReference type="SUPFAM" id="SSF54427">
    <property type="entry name" value="NTF2-like"/>
    <property type="match status" value="1"/>
</dbReference>
<evidence type="ECO:0000259" key="1">
    <source>
        <dbReference type="Pfam" id="PF12680"/>
    </source>
</evidence>
<organism evidence="2 3">
    <name type="scientific">Streptomonospora halophila</name>
    <dbReference type="NCBI Taxonomy" id="427369"/>
    <lineage>
        <taxon>Bacteria</taxon>
        <taxon>Bacillati</taxon>
        <taxon>Actinomycetota</taxon>
        <taxon>Actinomycetes</taxon>
        <taxon>Streptosporangiales</taxon>
        <taxon>Nocardiopsidaceae</taxon>
        <taxon>Streptomonospora</taxon>
    </lineage>
</organism>
<dbReference type="EMBL" id="BAABIK010000031">
    <property type="protein sequence ID" value="GAA4953852.1"/>
    <property type="molecule type" value="Genomic_DNA"/>
</dbReference>
<reference evidence="3" key="1">
    <citation type="journal article" date="2019" name="Int. J. Syst. Evol. Microbiol.">
        <title>The Global Catalogue of Microorganisms (GCM) 10K type strain sequencing project: providing services to taxonomists for standard genome sequencing and annotation.</title>
        <authorList>
            <consortium name="The Broad Institute Genomics Platform"/>
            <consortium name="The Broad Institute Genome Sequencing Center for Infectious Disease"/>
            <person name="Wu L."/>
            <person name="Ma J."/>
        </authorList>
    </citation>
    <scope>NUCLEOTIDE SEQUENCE [LARGE SCALE GENOMIC DNA]</scope>
    <source>
        <strain evidence="3">JCM 18123</strain>
    </source>
</reference>
<evidence type="ECO:0000313" key="3">
    <source>
        <dbReference type="Proteomes" id="UP001499993"/>
    </source>
</evidence>
<dbReference type="RefSeq" id="WP_345558571.1">
    <property type="nucleotide sequence ID" value="NZ_BAABIK010000031.1"/>
</dbReference>
<dbReference type="Proteomes" id="UP001499993">
    <property type="component" value="Unassembled WGS sequence"/>
</dbReference>
<comment type="caution">
    <text evidence="2">The sequence shown here is derived from an EMBL/GenBank/DDBJ whole genome shotgun (WGS) entry which is preliminary data.</text>
</comment>
<evidence type="ECO:0000313" key="2">
    <source>
        <dbReference type="EMBL" id="GAA4953852.1"/>
    </source>
</evidence>
<sequence length="123" mass="13258">MQDFDDLVKRYIAAWNEADPTARADAVARLWTEDGRYTDPLADASGHEAIAAVIAQVQELFPGHVFRALPEVDAHHHVARFGWELVPEGGGEPVAVGFDVAEAADDGRISAVYGFLDKAPAMG</sequence>
<keyword evidence="3" id="KW-1185">Reference proteome</keyword>